<evidence type="ECO:0000313" key="1">
    <source>
        <dbReference type="EMBL" id="GJS57878.1"/>
    </source>
</evidence>
<organism evidence="1 2">
    <name type="scientific">Tanacetum coccineum</name>
    <dbReference type="NCBI Taxonomy" id="301880"/>
    <lineage>
        <taxon>Eukaryota</taxon>
        <taxon>Viridiplantae</taxon>
        <taxon>Streptophyta</taxon>
        <taxon>Embryophyta</taxon>
        <taxon>Tracheophyta</taxon>
        <taxon>Spermatophyta</taxon>
        <taxon>Magnoliopsida</taxon>
        <taxon>eudicotyledons</taxon>
        <taxon>Gunneridae</taxon>
        <taxon>Pentapetalae</taxon>
        <taxon>asterids</taxon>
        <taxon>campanulids</taxon>
        <taxon>Asterales</taxon>
        <taxon>Asteraceae</taxon>
        <taxon>Asteroideae</taxon>
        <taxon>Anthemideae</taxon>
        <taxon>Anthemidinae</taxon>
        <taxon>Tanacetum</taxon>
    </lineage>
</organism>
<name>A0ABQ4WYJ3_9ASTR</name>
<dbReference type="Proteomes" id="UP001151760">
    <property type="component" value="Unassembled WGS sequence"/>
</dbReference>
<gene>
    <name evidence="1" type="ORF">Tco_0652662</name>
</gene>
<comment type="caution">
    <text evidence="1">The sequence shown here is derived from an EMBL/GenBank/DDBJ whole genome shotgun (WGS) entry which is preliminary data.</text>
</comment>
<accession>A0ABQ4WYJ3</accession>
<reference evidence="1" key="2">
    <citation type="submission" date="2022-01" db="EMBL/GenBank/DDBJ databases">
        <authorList>
            <person name="Yamashiro T."/>
            <person name="Shiraishi A."/>
            <person name="Satake H."/>
            <person name="Nakayama K."/>
        </authorList>
    </citation>
    <scope>NUCLEOTIDE SEQUENCE</scope>
</reference>
<sequence>MRMELPPYRAVAKCVLLCNRFVGIVKMVINGSEELLSTDVSCRMGMRIYSSTPWMSGLEIEFMKFVSEVMSLDGGTYGVGETEFCTSPELMYPGVIKEGAGPELICIGAGGDTGLGDERSMTEVSVKEQMKKLVG</sequence>
<proteinExistence type="predicted"/>
<evidence type="ECO:0000313" key="2">
    <source>
        <dbReference type="Proteomes" id="UP001151760"/>
    </source>
</evidence>
<reference evidence="1" key="1">
    <citation type="journal article" date="2022" name="Int. J. Mol. Sci.">
        <title>Draft Genome of Tanacetum Coccineum: Genomic Comparison of Closely Related Tanacetum-Family Plants.</title>
        <authorList>
            <person name="Yamashiro T."/>
            <person name="Shiraishi A."/>
            <person name="Nakayama K."/>
            <person name="Satake H."/>
        </authorList>
    </citation>
    <scope>NUCLEOTIDE SEQUENCE</scope>
</reference>
<dbReference type="EMBL" id="BQNB010009040">
    <property type="protein sequence ID" value="GJS57878.1"/>
    <property type="molecule type" value="Genomic_DNA"/>
</dbReference>
<protein>
    <submittedName>
        <fullName evidence="1">Uncharacterized protein</fullName>
    </submittedName>
</protein>
<keyword evidence="2" id="KW-1185">Reference proteome</keyword>